<gene>
    <name evidence="1" type="ORF">CGL2_11277172</name>
</gene>
<evidence type="ECO:0000313" key="1">
    <source>
        <dbReference type="EMBL" id="EDZ39533.1"/>
    </source>
</evidence>
<sequence length="43" mass="4981">MFLHPLPLPKCDDVVGHRGQDDCLRPGFVRKFGQLRIGWYRVG</sequence>
<dbReference type="EMBL" id="DS995259">
    <property type="protein sequence ID" value="EDZ39533.1"/>
    <property type="molecule type" value="Genomic_DNA"/>
</dbReference>
<protein>
    <submittedName>
        <fullName evidence="1">Uncharacterized protein</fullName>
    </submittedName>
</protein>
<proteinExistence type="predicted"/>
<dbReference type="AlphaFoldDB" id="B6AM26"/>
<accession>B6AM26</accession>
<name>B6AM26_9BACT</name>
<organism evidence="1">
    <name type="scientific">Leptospirillum sp. Group II '5-way CG'</name>
    <dbReference type="NCBI Taxonomy" id="419541"/>
    <lineage>
        <taxon>Bacteria</taxon>
        <taxon>Pseudomonadati</taxon>
        <taxon>Nitrospirota</taxon>
        <taxon>Nitrospiria</taxon>
        <taxon>Nitrospirales</taxon>
        <taxon>Nitrospiraceae</taxon>
        <taxon>Leptospirillum</taxon>
    </lineage>
</organism>
<reference evidence="1" key="2">
    <citation type="journal article" date="2008" name="PLoS Biol.">
        <title>Population genomic analysis of strain variation in Leptospirillum group II bacteria involved in acid mine drainage formation.</title>
        <authorList>
            <person name="Simmons S.L."/>
            <person name="Dibartolo G."/>
            <person name="Denef V.J."/>
            <person name="Goltsman D.S."/>
            <person name="Thelen M.P."/>
            <person name="Banfield J.F."/>
        </authorList>
    </citation>
    <scope>NUCLEOTIDE SEQUENCE [LARGE SCALE GENOMIC DNA]</scope>
</reference>
<reference evidence="1" key="1">
    <citation type="journal article" date="2004" name="Nature">
        <title>Community structure and metabolism through reconstruction of microbial genomes from the environment.</title>
        <authorList>
            <person name="Tyson G.W."/>
            <person name="Chapman J."/>
            <person name="Hugenholtz P."/>
            <person name="Allen E.E."/>
            <person name="Ram R.J."/>
            <person name="Richardson P.M."/>
            <person name="Solovyev V.V."/>
            <person name="Rubin E.M."/>
            <person name="Rokhsar D.S."/>
            <person name="Banfield J.F."/>
        </authorList>
    </citation>
    <scope>NUCLEOTIDE SEQUENCE [LARGE SCALE GENOMIC DNA]</scope>
</reference>